<organism evidence="3 4">
    <name type="scientific">Leucobacter massiliensis</name>
    <dbReference type="NCBI Taxonomy" id="1686285"/>
    <lineage>
        <taxon>Bacteria</taxon>
        <taxon>Bacillati</taxon>
        <taxon>Actinomycetota</taxon>
        <taxon>Actinomycetes</taxon>
        <taxon>Micrococcales</taxon>
        <taxon>Microbacteriaceae</taxon>
        <taxon>Leucobacter</taxon>
    </lineage>
</organism>
<dbReference type="EMBL" id="MWZD01000017">
    <property type="protein sequence ID" value="PRI11304.1"/>
    <property type="molecule type" value="Genomic_DNA"/>
</dbReference>
<keyword evidence="2" id="KW-1133">Transmembrane helix</keyword>
<dbReference type="InterPro" id="IPR012340">
    <property type="entry name" value="NA-bd_OB-fold"/>
</dbReference>
<evidence type="ECO:0000256" key="1">
    <source>
        <dbReference type="SAM" id="MobiDB-lite"/>
    </source>
</evidence>
<dbReference type="Proteomes" id="UP000238650">
    <property type="component" value="Unassembled WGS sequence"/>
</dbReference>
<proteinExistence type="predicted"/>
<accession>A0A2S9QNZ1</accession>
<reference evidence="3 4" key="1">
    <citation type="journal article" date="2017" name="New Microbes New Infect">
        <title>Genome sequence of 'Leucobacter massiliensis' sp. nov. isolated from human pharynx after travel to the 2014 Hajj.</title>
        <authorList>
            <person name="Leangapichart T."/>
            <person name="Gautret P."/>
            <person name="Nguyen T.T."/>
            <person name="Armstrong N."/>
            <person name="Rolain J.M."/>
        </authorList>
    </citation>
    <scope>NUCLEOTIDE SEQUENCE [LARGE SCALE GENOMIC DNA]</scope>
    <source>
        <strain evidence="3 4">122RC15</strain>
    </source>
</reference>
<keyword evidence="2" id="KW-0812">Transmembrane</keyword>
<feature type="region of interest" description="Disordered" evidence="1">
    <location>
        <begin position="175"/>
        <end position="202"/>
    </location>
</feature>
<evidence type="ECO:0008006" key="5">
    <source>
        <dbReference type="Google" id="ProtNLM"/>
    </source>
</evidence>
<name>A0A2S9QNZ1_9MICO</name>
<feature type="transmembrane region" description="Helical" evidence="2">
    <location>
        <begin position="81"/>
        <end position="100"/>
    </location>
</feature>
<feature type="transmembrane region" description="Helical" evidence="2">
    <location>
        <begin position="16"/>
        <end position="39"/>
    </location>
</feature>
<evidence type="ECO:0000313" key="4">
    <source>
        <dbReference type="Proteomes" id="UP000238650"/>
    </source>
</evidence>
<feature type="transmembrane region" description="Helical" evidence="2">
    <location>
        <begin position="51"/>
        <end position="75"/>
    </location>
</feature>
<dbReference type="AlphaFoldDB" id="A0A2S9QNZ1"/>
<keyword evidence="4" id="KW-1185">Reference proteome</keyword>
<gene>
    <name evidence="3" type="ORF">B4915_10725</name>
</gene>
<sequence length="202" mass="20174">MDGLFSWFERLLDGSLFAGGIFLIIGIVGGVLLLVSLLLDGIFEAFDFGDGPLSLTTIAAFTAIFGFTAFASVGAGMPTPLAAVLGALAGLVGGAAAWWLSRLIRSAESSTAVSGGDLVGAEAVVVLAIPAGGLGEVALTRHGERISLSATSELPVARGSAVRVLQIVSSTSVRVEPLSAAPPPEDGGGPGSGSRRDPSARG</sequence>
<evidence type="ECO:0000313" key="3">
    <source>
        <dbReference type="EMBL" id="PRI11304.1"/>
    </source>
</evidence>
<dbReference type="RefSeq" id="WP_245907445.1">
    <property type="nucleotide sequence ID" value="NZ_MWZD01000017.1"/>
</dbReference>
<comment type="caution">
    <text evidence="3">The sequence shown here is derived from an EMBL/GenBank/DDBJ whole genome shotgun (WGS) entry which is preliminary data.</text>
</comment>
<protein>
    <recommendedName>
        <fullName evidence="5">NfeD-like C-terminal domain-containing protein</fullName>
    </recommendedName>
</protein>
<dbReference type="Gene3D" id="2.40.50.140">
    <property type="entry name" value="Nucleic acid-binding proteins"/>
    <property type="match status" value="1"/>
</dbReference>
<keyword evidence="2" id="KW-0472">Membrane</keyword>
<evidence type="ECO:0000256" key="2">
    <source>
        <dbReference type="SAM" id="Phobius"/>
    </source>
</evidence>